<keyword evidence="1" id="KW-0812">Transmembrane</keyword>
<evidence type="ECO:0000313" key="3">
    <source>
        <dbReference type="Proteomes" id="UP000094023"/>
    </source>
</evidence>
<keyword evidence="1" id="KW-1133">Transmembrane helix</keyword>
<evidence type="ECO:0000256" key="1">
    <source>
        <dbReference type="SAM" id="Phobius"/>
    </source>
</evidence>
<sequence>MVLLNMMFILLFFNISFVAIIGYSQSLKMDFQRLIHIQQTGYALFAFLEQTSDESGLTNSSLYNLKIVTQLSLQSKECQKREGVLADNYPNSIRLYHWICN</sequence>
<feature type="transmembrane region" description="Helical" evidence="1">
    <location>
        <begin position="6"/>
        <end position="24"/>
    </location>
</feature>
<proteinExistence type="predicted"/>
<dbReference type="Proteomes" id="UP000094023">
    <property type="component" value="Unassembled WGS sequence"/>
</dbReference>
<dbReference type="PATRIC" id="fig|1354337.4.peg.1153"/>
<keyword evidence="1" id="KW-0472">Membrane</keyword>
<name>A0A198GC38_9GAMM</name>
<evidence type="ECO:0000313" key="2">
    <source>
        <dbReference type="EMBL" id="OAT34354.1"/>
    </source>
</evidence>
<gene>
    <name evidence="2" type="ORF">M983_1134</name>
</gene>
<dbReference type="OrthoDB" id="6463307at2"/>
<dbReference type="EMBL" id="LXEN01000048">
    <property type="protein sequence ID" value="OAT34354.1"/>
    <property type="molecule type" value="Genomic_DNA"/>
</dbReference>
<comment type="caution">
    <text evidence="2">The sequence shown here is derived from an EMBL/GenBank/DDBJ whole genome shotgun (WGS) entry which is preliminary data.</text>
</comment>
<accession>A0A198GC38</accession>
<dbReference type="AlphaFoldDB" id="A0A198GC38"/>
<reference evidence="2 3" key="1">
    <citation type="submission" date="2016-04" db="EMBL/GenBank/DDBJ databases">
        <title>ATOL: Assembling a taxonomically balanced genome-scale reconstruction of the evolutionary history of the Enterobacteriaceae.</title>
        <authorList>
            <person name="Plunkett G.III."/>
            <person name="Neeno-Eckwall E.C."/>
            <person name="Glasner J.D."/>
            <person name="Perna N.T."/>
        </authorList>
    </citation>
    <scope>NUCLEOTIDE SEQUENCE [LARGE SCALE GENOMIC DNA]</scope>
    <source>
        <strain evidence="2 3">ATCC 19692</strain>
    </source>
</reference>
<organism evidence="2 3">
    <name type="scientific">Proteus myxofaciens ATCC 19692</name>
    <dbReference type="NCBI Taxonomy" id="1354337"/>
    <lineage>
        <taxon>Bacteria</taxon>
        <taxon>Pseudomonadati</taxon>
        <taxon>Pseudomonadota</taxon>
        <taxon>Gammaproteobacteria</taxon>
        <taxon>Enterobacterales</taxon>
        <taxon>Morganellaceae</taxon>
        <taxon>Proteus</taxon>
    </lineage>
</organism>
<dbReference type="STRING" id="1354337.M983_1134"/>
<keyword evidence="3" id="KW-1185">Reference proteome</keyword>
<protein>
    <submittedName>
        <fullName evidence="2">Prepilin peptidase-dependent protein C</fullName>
    </submittedName>
</protein>